<dbReference type="SMART" id="SM00360">
    <property type="entry name" value="RRM"/>
    <property type="match status" value="3"/>
</dbReference>
<proteinExistence type="predicted"/>
<dbReference type="InterPro" id="IPR050666">
    <property type="entry name" value="ESRP"/>
</dbReference>
<dbReference type="PROSITE" id="PS50102">
    <property type="entry name" value="RRM"/>
    <property type="match status" value="3"/>
</dbReference>
<dbReference type="AlphaFoldDB" id="A0A7R8UB98"/>
<evidence type="ECO:0000256" key="4">
    <source>
        <dbReference type="ARBA" id="ARBA00022884"/>
    </source>
</evidence>
<dbReference type="GO" id="GO:0006397">
    <property type="term" value="P:mRNA processing"/>
    <property type="evidence" value="ECO:0007669"/>
    <property type="project" value="UniProtKB-KW"/>
</dbReference>
<evidence type="ECO:0000256" key="1">
    <source>
        <dbReference type="ARBA" id="ARBA00022553"/>
    </source>
</evidence>
<reference evidence="8 9" key="1">
    <citation type="submission" date="2020-11" db="EMBL/GenBank/DDBJ databases">
        <authorList>
            <person name="Wallbank WR R."/>
            <person name="Pardo Diaz C."/>
            <person name="Kozak K."/>
            <person name="Martin S."/>
            <person name="Jiggins C."/>
            <person name="Moest M."/>
            <person name="Warren A I."/>
            <person name="Generalovic N T."/>
            <person name="Byers J.R.P. K."/>
            <person name="Montejo-Kovacevich G."/>
            <person name="Yen C E."/>
        </authorList>
    </citation>
    <scope>NUCLEOTIDE SEQUENCE [LARGE SCALE GENOMIC DNA]</scope>
</reference>
<dbReference type="FunFam" id="3.30.70.330:FF:000131">
    <property type="entry name" value="Heterogeneous nuclear ribonucleoprotein h3 isoform"/>
    <property type="match status" value="1"/>
</dbReference>
<dbReference type="InterPro" id="IPR012677">
    <property type="entry name" value="Nucleotide-bd_a/b_plait_sf"/>
</dbReference>
<keyword evidence="1" id="KW-0597">Phosphoprotein</keyword>
<evidence type="ECO:0000256" key="3">
    <source>
        <dbReference type="ARBA" id="ARBA00022737"/>
    </source>
</evidence>
<keyword evidence="9" id="KW-1185">Reference proteome</keyword>
<accession>A0A7R8UB98</accession>
<evidence type="ECO:0000259" key="7">
    <source>
        <dbReference type="PROSITE" id="PS50102"/>
    </source>
</evidence>
<dbReference type="FunCoup" id="A0A7R8UB98">
    <property type="interactions" value="1390"/>
</dbReference>
<keyword evidence="3" id="KW-0677">Repeat</keyword>
<dbReference type="SUPFAM" id="SSF54928">
    <property type="entry name" value="RNA-binding domain, RBD"/>
    <property type="match status" value="3"/>
</dbReference>
<dbReference type="GO" id="GO:0003723">
    <property type="term" value="F:RNA binding"/>
    <property type="evidence" value="ECO:0007669"/>
    <property type="project" value="UniProtKB-UniRule"/>
</dbReference>
<organism evidence="8 9">
    <name type="scientific">Hermetia illucens</name>
    <name type="common">Black soldier fly</name>
    <dbReference type="NCBI Taxonomy" id="343691"/>
    <lineage>
        <taxon>Eukaryota</taxon>
        <taxon>Metazoa</taxon>
        <taxon>Ecdysozoa</taxon>
        <taxon>Arthropoda</taxon>
        <taxon>Hexapoda</taxon>
        <taxon>Insecta</taxon>
        <taxon>Pterygota</taxon>
        <taxon>Neoptera</taxon>
        <taxon>Endopterygota</taxon>
        <taxon>Diptera</taxon>
        <taxon>Brachycera</taxon>
        <taxon>Stratiomyomorpha</taxon>
        <taxon>Stratiomyidae</taxon>
        <taxon>Hermetiinae</taxon>
        <taxon>Hermetia</taxon>
    </lineage>
</organism>
<feature type="domain" description="RRM" evidence="7">
    <location>
        <begin position="367"/>
        <end position="442"/>
    </location>
</feature>
<evidence type="ECO:0000313" key="8">
    <source>
        <dbReference type="EMBL" id="CAD7077540.1"/>
    </source>
</evidence>
<name>A0A7R8UB98_HERIL</name>
<dbReference type="Gene3D" id="3.30.70.330">
    <property type="match status" value="3"/>
</dbReference>
<keyword evidence="4 5" id="KW-0694">RNA-binding</keyword>
<dbReference type="Proteomes" id="UP000594454">
    <property type="component" value="Chromosome 1"/>
</dbReference>
<keyword evidence="2" id="KW-0507">mRNA processing</keyword>
<feature type="region of interest" description="Disordered" evidence="6">
    <location>
        <begin position="181"/>
        <end position="251"/>
    </location>
</feature>
<protein>
    <recommendedName>
        <fullName evidence="7">RRM domain-containing protein</fullName>
    </recommendedName>
</protein>
<dbReference type="OrthoDB" id="431068at2759"/>
<dbReference type="Pfam" id="PF00076">
    <property type="entry name" value="RRM_1"/>
    <property type="match status" value="3"/>
</dbReference>
<feature type="domain" description="RRM" evidence="7">
    <location>
        <begin position="5"/>
        <end position="84"/>
    </location>
</feature>
<sequence>MSESRFIRLRGLPWSVTNKEILDFLSVNVVGGEEGIHLVTSRFDGKYTGEAFVELESEADEEEAFKRNKENLGHRYIEIFSASNEEAEFAMRKPGQSKVVKLRGLPYSVDEGIIEDFFEGLAIKSDREGIVIVMDRRGRASGEAYVQFETQEDTENALKLHREKIGHRYIEIFRSSIGEMKRASNGGRSGPYDRNGRGGNRGNSIGGGGGGGSGGNFGGRGNNRNNRSRGGDWNNDFGNNRSGNGGFNSNMGGGGGGGFNSGFNAGPNNNGGFGGGGGGGNGRFNNGNGGGGFGNNFGSNFGNNRNNFNDNGNDNFGNNFPSNRNNMGGGGGGGGNFGNNMFGSNNGGGMSNFGPIGGGRNNDDGPYTVHLRGLPYYCYENDVRDFFAPLRPSNVKIIYNNKGLHSGTADAYFDTEEDAEEAMKKDREQMGSRYIELFFDGKSKNGGFRRL</sequence>
<dbReference type="PANTHER" id="PTHR13976">
    <property type="entry name" value="HETEROGENEOUS NUCLEAR RIBONUCLEOPROTEIN-RELATED"/>
    <property type="match status" value="1"/>
</dbReference>
<dbReference type="InterPro" id="IPR035979">
    <property type="entry name" value="RBD_domain_sf"/>
</dbReference>
<evidence type="ECO:0000313" key="9">
    <source>
        <dbReference type="Proteomes" id="UP000594454"/>
    </source>
</evidence>
<feature type="compositionally biased region" description="Gly residues" evidence="6">
    <location>
        <begin position="197"/>
        <end position="221"/>
    </location>
</feature>
<evidence type="ECO:0000256" key="6">
    <source>
        <dbReference type="SAM" id="MobiDB-lite"/>
    </source>
</evidence>
<evidence type="ECO:0000256" key="5">
    <source>
        <dbReference type="PROSITE-ProRule" id="PRU00176"/>
    </source>
</evidence>
<dbReference type="OMA" id="ERAMAHH"/>
<dbReference type="EMBL" id="LR899009">
    <property type="protein sequence ID" value="CAD7077540.1"/>
    <property type="molecule type" value="Genomic_DNA"/>
</dbReference>
<feature type="domain" description="RRM" evidence="7">
    <location>
        <begin position="98"/>
        <end position="177"/>
    </location>
</feature>
<dbReference type="InParanoid" id="A0A7R8UB98"/>
<gene>
    <name evidence="8" type="ORF">HERILL_LOCUS879</name>
</gene>
<evidence type="ECO:0000256" key="2">
    <source>
        <dbReference type="ARBA" id="ARBA00022664"/>
    </source>
</evidence>
<dbReference type="InterPro" id="IPR000504">
    <property type="entry name" value="RRM_dom"/>
</dbReference>